<dbReference type="RefSeq" id="WP_196605509.1">
    <property type="nucleotide sequence ID" value="NZ_CP116940.1"/>
</dbReference>
<evidence type="ECO:0000313" key="3">
    <source>
        <dbReference type="Proteomes" id="UP001239167"/>
    </source>
</evidence>
<dbReference type="Pfam" id="PF00148">
    <property type="entry name" value="Oxidored_nitro"/>
    <property type="match status" value="1"/>
</dbReference>
<accession>A0ABT9Y9H5</accession>
<reference evidence="2 3" key="1">
    <citation type="submission" date="2023-07" db="EMBL/GenBank/DDBJ databases">
        <title>Genomic Encyclopedia of Type Strains, Phase IV (KMG-IV): sequencing the most valuable type-strain genomes for metagenomic binning, comparative biology and taxonomic classification.</title>
        <authorList>
            <person name="Goeker M."/>
        </authorList>
    </citation>
    <scope>NUCLEOTIDE SEQUENCE [LARGE SCALE GENOMIC DNA]</scope>
    <source>
        <strain evidence="2 3">DSM 16980</strain>
    </source>
</reference>
<dbReference type="EMBL" id="JAUSUE010000017">
    <property type="protein sequence ID" value="MDQ0204488.1"/>
    <property type="molecule type" value="Genomic_DNA"/>
</dbReference>
<evidence type="ECO:0000259" key="1">
    <source>
        <dbReference type="Pfam" id="PF00148"/>
    </source>
</evidence>
<dbReference type="EC" id="1.18.6.1" evidence="2"/>
<dbReference type="Gene3D" id="3.40.50.1980">
    <property type="entry name" value="Nitrogenase molybdenum iron protein domain"/>
    <property type="match status" value="3"/>
</dbReference>
<dbReference type="PANTHER" id="PTHR33712:SF7">
    <property type="entry name" value="LIGHT-INDEPENDENT PROTOCHLOROPHYLLIDE REDUCTASE SUBUNIT B"/>
    <property type="match status" value="1"/>
</dbReference>
<name>A0ABT9Y9H5_9FIRM</name>
<dbReference type="InterPro" id="IPR050152">
    <property type="entry name" value="ChlB/BchB/BchZ"/>
</dbReference>
<keyword evidence="2" id="KW-0560">Oxidoreductase</keyword>
<dbReference type="SUPFAM" id="SSF53807">
    <property type="entry name" value="Helical backbone' metal receptor"/>
    <property type="match status" value="1"/>
</dbReference>
<dbReference type="InterPro" id="IPR000510">
    <property type="entry name" value="Nase/OxRdtase_comp1"/>
</dbReference>
<proteinExistence type="predicted"/>
<feature type="domain" description="Nitrogenase/oxidoreductase component 1" evidence="1">
    <location>
        <begin position="12"/>
        <end position="420"/>
    </location>
</feature>
<dbReference type="PANTHER" id="PTHR33712">
    <property type="entry name" value="LIGHT-INDEPENDENT PROTOCHLOROPHYLLIDE REDUCTASE SUBUNIT B"/>
    <property type="match status" value="1"/>
</dbReference>
<keyword evidence="3" id="KW-1185">Reference proteome</keyword>
<protein>
    <submittedName>
        <fullName evidence="2">Nitrogenase molybdenum-iron protein beta chain</fullName>
        <ecNumber evidence="2">1.18.6.1</ecNumber>
    </submittedName>
</protein>
<gene>
    <name evidence="2" type="ORF">J2S01_002216</name>
</gene>
<comment type="caution">
    <text evidence="2">The sequence shown here is derived from an EMBL/GenBank/DDBJ whole genome shotgun (WGS) entry which is preliminary data.</text>
</comment>
<sequence length="426" mass="46900">MTAEIGKTRYGCNLQGALSTLEAVEAVVPIIHGTAGLGIQSFAANKSGNGIVGSINGYSVPSTNMYEKQIVFGGGSRLREQIKNTVRVIEGQLYVVLSGVESEMISDDVVAMTQEITDQGYAAAYYKAPGFRGHARTGYEEVVAVLLDQIAGKAPKQERETKSVNIFGIIPQQDLYWQGNLREIQRIMGSLGVKTNRLFGDGEDWQSWQSVPAAALNVVVSKWGVKAAENLRSTYGTPYVFIENPGLGPDTDNFVEIVGEQLGISKNVVDNFLYSEKKKFDYVIRQFAEYYYSYDFRRKISVIGEESKVIRYGEFLKKYLGMQIKTAVITDYEGDSQEQQPVKSLEKIISDIVYSDDTERIEEKLGPDNEIIFGSELEAGAAARLNAELFVIGNPQNRELAVSGVDIGYAGAIALIEKISRIGRGI</sequence>
<dbReference type="Proteomes" id="UP001239167">
    <property type="component" value="Unassembled WGS sequence"/>
</dbReference>
<organism evidence="2 3">
    <name type="scientific">Pectinatus haikarae</name>
    <dbReference type="NCBI Taxonomy" id="349096"/>
    <lineage>
        <taxon>Bacteria</taxon>
        <taxon>Bacillati</taxon>
        <taxon>Bacillota</taxon>
        <taxon>Negativicutes</taxon>
        <taxon>Selenomonadales</taxon>
        <taxon>Selenomonadaceae</taxon>
        <taxon>Pectinatus</taxon>
    </lineage>
</organism>
<evidence type="ECO:0000313" key="2">
    <source>
        <dbReference type="EMBL" id="MDQ0204488.1"/>
    </source>
</evidence>
<dbReference type="GO" id="GO:0016163">
    <property type="term" value="F:nitrogenase activity"/>
    <property type="evidence" value="ECO:0007669"/>
    <property type="project" value="UniProtKB-EC"/>
</dbReference>